<evidence type="ECO:0000313" key="3">
    <source>
        <dbReference type="EnsemblPlants" id="Kaladp0018s0131.1.v1.1.CDS.1"/>
    </source>
</evidence>
<evidence type="ECO:0000256" key="1">
    <source>
        <dbReference type="ARBA" id="ARBA00022737"/>
    </source>
</evidence>
<dbReference type="PROSITE" id="PS51375">
    <property type="entry name" value="PPR"/>
    <property type="match status" value="4"/>
</dbReference>
<dbReference type="InterPro" id="IPR011990">
    <property type="entry name" value="TPR-like_helical_dom_sf"/>
</dbReference>
<dbReference type="AlphaFoldDB" id="A0A7N0T1V7"/>
<feature type="repeat" description="PPR" evidence="2">
    <location>
        <begin position="184"/>
        <end position="218"/>
    </location>
</feature>
<keyword evidence="1" id="KW-0677">Repeat</keyword>
<dbReference type="GO" id="GO:0003723">
    <property type="term" value="F:RNA binding"/>
    <property type="evidence" value="ECO:0007669"/>
    <property type="project" value="InterPro"/>
</dbReference>
<protein>
    <recommendedName>
        <fullName evidence="5">Pentatricopeptide repeat-containing protein</fullName>
    </recommendedName>
</protein>
<dbReference type="Gramene" id="Kaladp0018s0131.1.v1.1">
    <property type="protein sequence ID" value="Kaladp0018s0131.1.v1.1.CDS.1"/>
    <property type="gene ID" value="Kaladp0018s0131.v1.1"/>
</dbReference>
<feature type="repeat" description="PPR" evidence="2">
    <location>
        <begin position="83"/>
        <end position="117"/>
    </location>
</feature>
<feature type="repeat" description="PPR" evidence="2">
    <location>
        <begin position="153"/>
        <end position="183"/>
    </location>
</feature>
<dbReference type="Pfam" id="PF13041">
    <property type="entry name" value="PPR_2"/>
    <property type="match status" value="3"/>
</dbReference>
<dbReference type="OMA" id="MNSYASC"/>
<feature type="repeat" description="PPR" evidence="2">
    <location>
        <begin position="387"/>
        <end position="421"/>
    </location>
</feature>
<dbReference type="InterPro" id="IPR046848">
    <property type="entry name" value="E_motif"/>
</dbReference>
<dbReference type="PANTHER" id="PTHR47926:SF342">
    <property type="entry name" value="TETRATRICOPEPTIDE-LIKE HELICAL DOMAIN-CONTAINING PROTEIN-RELATED"/>
    <property type="match status" value="1"/>
</dbReference>
<dbReference type="InterPro" id="IPR002885">
    <property type="entry name" value="PPR_rpt"/>
</dbReference>
<dbReference type="Pfam" id="PF20431">
    <property type="entry name" value="E_motif"/>
    <property type="match status" value="1"/>
</dbReference>
<dbReference type="Pfam" id="PF01535">
    <property type="entry name" value="PPR"/>
    <property type="match status" value="2"/>
</dbReference>
<dbReference type="Proteomes" id="UP000594263">
    <property type="component" value="Unplaced"/>
</dbReference>
<evidence type="ECO:0000256" key="2">
    <source>
        <dbReference type="PROSITE-ProRule" id="PRU00708"/>
    </source>
</evidence>
<evidence type="ECO:0000313" key="4">
    <source>
        <dbReference type="Proteomes" id="UP000594263"/>
    </source>
</evidence>
<accession>A0A7N0T1V7</accession>
<dbReference type="InterPro" id="IPR046960">
    <property type="entry name" value="PPR_At4g14850-like_plant"/>
</dbReference>
<dbReference type="PANTHER" id="PTHR47926">
    <property type="entry name" value="PENTATRICOPEPTIDE REPEAT-CONTAINING PROTEIN"/>
    <property type="match status" value="1"/>
</dbReference>
<dbReference type="FunFam" id="1.25.40.10:FF:000184">
    <property type="entry name" value="Pentatricopeptide repeat-containing protein, chloroplastic"/>
    <property type="match status" value="1"/>
</dbReference>
<reference evidence="3" key="1">
    <citation type="submission" date="2021-01" db="UniProtKB">
        <authorList>
            <consortium name="EnsemblPlants"/>
        </authorList>
    </citation>
    <scope>IDENTIFICATION</scope>
</reference>
<dbReference type="Gene3D" id="1.25.40.10">
    <property type="entry name" value="Tetratricopeptide repeat domain"/>
    <property type="match status" value="4"/>
</dbReference>
<dbReference type="FunFam" id="1.25.40.10:FF:000343">
    <property type="entry name" value="Pentatricopeptide repeat-containing protein At3g58590"/>
    <property type="match status" value="1"/>
</dbReference>
<dbReference type="EnsemblPlants" id="Kaladp0018s0131.1.v1.1">
    <property type="protein sequence ID" value="Kaladp0018s0131.1.v1.1.CDS.1"/>
    <property type="gene ID" value="Kaladp0018s0131.v1.1"/>
</dbReference>
<evidence type="ECO:0008006" key="5">
    <source>
        <dbReference type="Google" id="ProtNLM"/>
    </source>
</evidence>
<proteinExistence type="predicted"/>
<dbReference type="NCBIfam" id="TIGR00756">
    <property type="entry name" value="PPR"/>
    <property type="match status" value="3"/>
</dbReference>
<name>A0A7N0T1V7_KALFE</name>
<sequence length="602" mass="66132">MNQPLRSFSRQVCTFQLPDSLVSSSSLLQLITDPGQVNQFHAALTASGLSNNVFASNNLINAYTACGLSHTADAVFRRLVGKNVVSWTILISGSVKAGSFLKSVELFREMVATGVRPNAVAVSSVLPAFGNLGFGLAGRSVHGYWVRLGWGSNVFVETALVDMYGKFGLMDVARNVFDEMRERNAVTWNAIISAYSDNGCGAEAIRLFISMRRVGCFVDCYTITGLVSACWSVSDARFGDGVHSFVIRAGFESDLLVKTSLLQFYVNVLSIDDAYVVFNEISDKDVVVWTLMLNGFAAGGYYKKAREHFTEMLCVEDLILDPVVYMAILSSCRDSGALMQGRRIHGMIIKDGFEGHVYLGSSLIDLYSNSGQLEDSRRMFEGVERKDAVCWNAMIHGLGMNGLGSEAIDLFYQMNDSNVSPDDSTVVHILSACSHSGMVSEGLEIFKSMTSDKNFVPKSEHYACVVDLLGRAGKLREALSFINSLEVKPGSEVYGALFSACRTHDDFELGVETVKQLFDREQPADLGFYSLLLNFLSQVGNWADMDMIRSMLKSKAVVKDPGFSSIELNQEVYTFMAGDSECPPFSDIDDVLKPLAMQSRSR</sequence>
<keyword evidence="4" id="KW-1185">Reference proteome</keyword>
<organism evidence="3 4">
    <name type="scientific">Kalanchoe fedtschenkoi</name>
    <name type="common">Lavender scallops</name>
    <name type="synonym">South American air plant</name>
    <dbReference type="NCBI Taxonomy" id="63787"/>
    <lineage>
        <taxon>Eukaryota</taxon>
        <taxon>Viridiplantae</taxon>
        <taxon>Streptophyta</taxon>
        <taxon>Embryophyta</taxon>
        <taxon>Tracheophyta</taxon>
        <taxon>Spermatophyta</taxon>
        <taxon>Magnoliopsida</taxon>
        <taxon>eudicotyledons</taxon>
        <taxon>Gunneridae</taxon>
        <taxon>Pentapetalae</taxon>
        <taxon>Saxifragales</taxon>
        <taxon>Crassulaceae</taxon>
        <taxon>Kalanchoe</taxon>
    </lineage>
</organism>
<dbReference type="GO" id="GO:0009451">
    <property type="term" value="P:RNA modification"/>
    <property type="evidence" value="ECO:0007669"/>
    <property type="project" value="InterPro"/>
</dbReference>